<protein>
    <submittedName>
        <fullName evidence="2">Uncharacterized protein</fullName>
    </submittedName>
</protein>
<feature type="compositionally biased region" description="Polar residues" evidence="1">
    <location>
        <begin position="38"/>
        <end position="51"/>
    </location>
</feature>
<proteinExistence type="predicted"/>
<sequence length="180" mass="20311">MDVELAAAAKAARIRHEMHAHNTSNETVSAEGLRSFRCPSTNKTHQPNTAQRIDRYNRVTRTSKRGPRIAWTPSTDGSGTPGAGGHPRTRRARQQGPLSRMSYTERRLQRTKGSSTRWSPLHSADLVRVQSCFRLRQVIRLVVYLRTCAGKCRQTAPALQYRLKAAAAHTWHLQIPPMHL</sequence>
<dbReference type="Proteomes" id="UP000054047">
    <property type="component" value="Unassembled WGS sequence"/>
</dbReference>
<accession>A0A0C2FJS9</accession>
<dbReference type="EMBL" id="KN768180">
    <property type="protein sequence ID" value="KIH47019.1"/>
    <property type="molecule type" value="Genomic_DNA"/>
</dbReference>
<evidence type="ECO:0000256" key="1">
    <source>
        <dbReference type="SAM" id="MobiDB-lite"/>
    </source>
</evidence>
<keyword evidence="3" id="KW-1185">Reference proteome</keyword>
<dbReference type="AlphaFoldDB" id="A0A0C2FJS9"/>
<gene>
    <name evidence="2" type="ORF">ANCDUO_22924</name>
</gene>
<evidence type="ECO:0000313" key="3">
    <source>
        <dbReference type="Proteomes" id="UP000054047"/>
    </source>
</evidence>
<evidence type="ECO:0000313" key="2">
    <source>
        <dbReference type="EMBL" id="KIH47019.1"/>
    </source>
</evidence>
<feature type="region of interest" description="Disordered" evidence="1">
    <location>
        <begin position="37"/>
        <end position="118"/>
    </location>
</feature>
<reference evidence="2 3" key="1">
    <citation type="submission" date="2013-12" db="EMBL/GenBank/DDBJ databases">
        <title>Draft genome of the parsitic nematode Ancylostoma duodenale.</title>
        <authorList>
            <person name="Mitreva M."/>
        </authorList>
    </citation>
    <scope>NUCLEOTIDE SEQUENCE [LARGE SCALE GENOMIC DNA]</scope>
    <source>
        <strain evidence="2 3">Zhejiang</strain>
    </source>
</reference>
<organism evidence="2 3">
    <name type="scientific">Ancylostoma duodenale</name>
    <dbReference type="NCBI Taxonomy" id="51022"/>
    <lineage>
        <taxon>Eukaryota</taxon>
        <taxon>Metazoa</taxon>
        <taxon>Ecdysozoa</taxon>
        <taxon>Nematoda</taxon>
        <taxon>Chromadorea</taxon>
        <taxon>Rhabditida</taxon>
        <taxon>Rhabditina</taxon>
        <taxon>Rhabditomorpha</taxon>
        <taxon>Strongyloidea</taxon>
        <taxon>Ancylostomatidae</taxon>
        <taxon>Ancylostomatinae</taxon>
        <taxon>Ancylostoma</taxon>
    </lineage>
</organism>
<name>A0A0C2FJS9_9BILA</name>